<feature type="non-terminal residue" evidence="1">
    <location>
        <position position="1"/>
    </location>
</feature>
<sequence length="35" mass="4549">RELGWKPEHNFDEYLKLTVDWYLKNQDWWRRLKNA</sequence>
<dbReference type="SUPFAM" id="SSF51735">
    <property type="entry name" value="NAD(P)-binding Rossmann-fold domains"/>
    <property type="match status" value="1"/>
</dbReference>
<name>A0A2M7BXA9_9BACT</name>
<dbReference type="AlphaFoldDB" id="A0A2M7BXA9"/>
<evidence type="ECO:0000313" key="2">
    <source>
        <dbReference type="Proteomes" id="UP000230673"/>
    </source>
</evidence>
<protein>
    <submittedName>
        <fullName evidence="1">dTDP-glucose 4,6-dehydratase</fullName>
    </submittedName>
</protein>
<dbReference type="Gene3D" id="3.90.25.10">
    <property type="entry name" value="UDP-galactose 4-epimerase, domain 1"/>
    <property type="match status" value="1"/>
</dbReference>
<accession>A0A2M7BXA9</accession>
<dbReference type="Proteomes" id="UP000230673">
    <property type="component" value="Unassembled WGS sequence"/>
</dbReference>
<proteinExistence type="predicted"/>
<dbReference type="InterPro" id="IPR036291">
    <property type="entry name" value="NAD(P)-bd_dom_sf"/>
</dbReference>
<evidence type="ECO:0000313" key="1">
    <source>
        <dbReference type="EMBL" id="PIV11227.1"/>
    </source>
</evidence>
<comment type="caution">
    <text evidence="1">The sequence shown here is derived from an EMBL/GenBank/DDBJ whole genome shotgun (WGS) entry which is preliminary data.</text>
</comment>
<organism evidence="1 2">
    <name type="scientific">Candidatus Roizmanbacteria bacterium CG03_land_8_20_14_0_80_35_26</name>
    <dbReference type="NCBI Taxonomy" id="1974845"/>
    <lineage>
        <taxon>Bacteria</taxon>
        <taxon>Candidatus Roizmaniibacteriota</taxon>
    </lineage>
</organism>
<gene>
    <name evidence="1" type="ORF">COS50_01415</name>
</gene>
<dbReference type="EMBL" id="PEUY01000021">
    <property type="protein sequence ID" value="PIV11227.1"/>
    <property type="molecule type" value="Genomic_DNA"/>
</dbReference>
<reference evidence="2" key="1">
    <citation type="submission" date="2017-09" db="EMBL/GenBank/DDBJ databases">
        <title>Depth-based differentiation of microbial function through sediment-hosted aquifers and enrichment of novel symbionts in the deep terrestrial subsurface.</title>
        <authorList>
            <person name="Probst A.J."/>
            <person name="Ladd B."/>
            <person name="Jarett J.K."/>
            <person name="Geller-Mcgrath D.E."/>
            <person name="Sieber C.M.K."/>
            <person name="Emerson J.B."/>
            <person name="Anantharaman K."/>
            <person name="Thomas B.C."/>
            <person name="Malmstrom R."/>
            <person name="Stieglmeier M."/>
            <person name="Klingl A."/>
            <person name="Woyke T."/>
            <person name="Ryan C.M."/>
            <person name="Banfield J.F."/>
        </authorList>
    </citation>
    <scope>NUCLEOTIDE SEQUENCE [LARGE SCALE GENOMIC DNA]</scope>
</reference>